<organism evidence="1 2">
    <name type="scientific">Macrostomum lignano</name>
    <dbReference type="NCBI Taxonomy" id="282301"/>
    <lineage>
        <taxon>Eukaryota</taxon>
        <taxon>Metazoa</taxon>
        <taxon>Spiralia</taxon>
        <taxon>Lophotrochozoa</taxon>
        <taxon>Platyhelminthes</taxon>
        <taxon>Rhabditophora</taxon>
        <taxon>Macrostomorpha</taxon>
        <taxon>Macrostomida</taxon>
        <taxon>Macrostomidae</taxon>
        <taxon>Macrostomum</taxon>
    </lineage>
</organism>
<accession>A0A1I8JKN3</accession>
<keyword evidence="1" id="KW-1185">Reference proteome</keyword>
<evidence type="ECO:0000313" key="1">
    <source>
        <dbReference type="Proteomes" id="UP000095280"/>
    </source>
</evidence>
<dbReference type="WBParaSite" id="maker-uti_cns_0048292-snap-gene-0.4-mRNA-1">
    <property type="protein sequence ID" value="maker-uti_cns_0048292-snap-gene-0.4-mRNA-1"/>
    <property type="gene ID" value="maker-uti_cns_0048292-snap-gene-0.4"/>
</dbReference>
<protein>
    <submittedName>
        <fullName evidence="2">DPPIV_N domain-containing protein</fullName>
    </submittedName>
</protein>
<reference evidence="2" key="1">
    <citation type="submission" date="2016-11" db="UniProtKB">
        <authorList>
            <consortium name="WormBaseParasite"/>
        </authorList>
    </citation>
    <scope>IDENTIFICATION</scope>
</reference>
<evidence type="ECO:0000313" key="2">
    <source>
        <dbReference type="WBParaSite" id="maker-uti_cns_0048292-snap-gene-0.4-mRNA-1"/>
    </source>
</evidence>
<proteinExistence type="predicted"/>
<sequence length="73" mass="8463">MQYRMPGWLATKIQLMEPGFCSRDITYWNGNCYKITQVARSLTEELFEIDRASGILQLASFNSSIELHNFVVE</sequence>
<dbReference type="AlphaFoldDB" id="A0A1I8JKN3"/>
<name>A0A1I8JKN3_9PLAT</name>
<dbReference type="Proteomes" id="UP000095280">
    <property type="component" value="Unplaced"/>
</dbReference>